<organism evidence="1">
    <name type="scientific">Vibrio cyclitrophicus</name>
    <dbReference type="NCBI Taxonomy" id="47951"/>
    <lineage>
        <taxon>Bacteria</taxon>
        <taxon>Pseudomonadati</taxon>
        <taxon>Pseudomonadota</taxon>
        <taxon>Gammaproteobacteria</taxon>
        <taxon>Vibrionales</taxon>
        <taxon>Vibrionaceae</taxon>
        <taxon>Vibrio</taxon>
    </lineage>
</organism>
<comment type="caution">
    <text evidence="1">The sequence shown here is derived from an EMBL/GenBank/DDBJ whole genome shotgun (WGS) entry which is preliminary data.</text>
</comment>
<protein>
    <recommendedName>
        <fullName evidence="2">Phage tail protein</fullName>
    </recommendedName>
</protein>
<dbReference type="InterPro" id="IPR010265">
    <property type="entry name" value="Phage_lambda_TipM"/>
</dbReference>
<dbReference type="AlphaFoldDB" id="A0A7Z1MMY8"/>
<reference evidence="1" key="1">
    <citation type="submission" date="2016-07" db="EMBL/GenBank/DDBJ databases">
        <authorList>
            <person name="Kauffman K."/>
            <person name="Arevalo P."/>
            <person name="Polz M.F."/>
        </authorList>
    </citation>
    <scope>NUCLEOTIDE SEQUENCE</scope>
    <source>
        <strain evidence="1">10N.222.46.E12</strain>
    </source>
</reference>
<accession>A0A7Z1MMY8</accession>
<evidence type="ECO:0008006" key="2">
    <source>
        <dbReference type="Google" id="ProtNLM"/>
    </source>
</evidence>
<dbReference type="Pfam" id="PF05939">
    <property type="entry name" value="Phage_min_tail"/>
    <property type="match status" value="1"/>
</dbReference>
<dbReference type="RefSeq" id="WP_154724231.1">
    <property type="nucleotide sequence ID" value="NZ_CP170590.1"/>
</dbReference>
<dbReference type="EMBL" id="MDBS01000003">
    <property type="protein sequence ID" value="PMP33014.1"/>
    <property type="molecule type" value="Genomic_DNA"/>
</dbReference>
<reference evidence="1" key="2">
    <citation type="journal article" date="2018" name="Nature">
        <title>A major lineage of non-tailed dsDNA viruses as unrecognized killers of marine bacteria.</title>
        <authorList>
            <person name="Kauffman K.M."/>
            <person name="Hussain F.A."/>
            <person name="Yang J."/>
            <person name="Arevalo P."/>
            <person name="Brown J.M."/>
            <person name="Chang W.K."/>
            <person name="VanInsberghe D."/>
            <person name="Elsherbini J."/>
            <person name="Sharma R.S."/>
            <person name="Cutler M.B."/>
            <person name="Kelly L."/>
            <person name="Polz M.F."/>
        </authorList>
    </citation>
    <scope>NUCLEOTIDE SEQUENCE</scope>
    <source>
        <strain evidence="1">10N.222.46.E12</strain>
    </source>
</reference>
<evidence type="ECO:0000313" key="1">
    <source>
        <dbReference type="EMBL" id="PMP33014.1"/>
    </source>
</evidence>
<name>A0A7Z1MMY8_9VIBR</name>
<sequence length="111" mass="12744">MSLPHDDLLSQDSAFQSNQSILMIQYGDGYGQRAEDGLNNMRQVGSLIWIPLSLAERDDIQNFWLLHGAVTTWQWAAPNDIERLWRFTGGISENNVGDKYLLRVEVTEEFE</sequence>
<proteinExistence type="predicted"/>
<gene>
    <name evidence="1" type="ORF">BCS90_09775</name>
</gene>